<dbReference type="PANTHER" id="PTHR42756">
    <property type="entry name" value="TRANSCRIPTIONAL REGULATOR, MARR"/>
    <property type="match status" value="1"/>
</dbReference>
<dbReference type="SUPFAM" id="SSF46785">
    <property type="entry name" value="Winged helix' DNA-binding domain"/>
    <property type="match status" value="1"/>
</dbReference>
<dbReference type="Proteomes" id="UP000724657">
    <property type="component" value="Unassembled WGS sequence"/>
</dbReference>
<evidence type="ECO:0000256" key="3">
    <source>
        <dbReference type="ARBA" id="ARBA00023163"/>
    </source>
</evidence>
<dbReference type="InterPro" id="IPR036388">
    <property type="entry name" value="WH-like_DNA-bd_sf"/>
</dbReference>
<sequence>MITINTLAYDICYTARKIYQFLTNEFKKFDITPEQFIILATLFEQEGISQMDLALKLDKDKNTVKAIIDNLEKKGFLFKGENKIDKRASLSL</sequence>
<evidence type="ECO:0000256" key="2">
    <source>
        <dbReference type="ARBA" id="ARBA00023125"/>
    </source>
</evidence>
<dbReference type="PROSITE" id="PS50995">
    <property type="entry name" value="HTH_MARR_2"/>
    <property type="match status" value="1"/>
</dbReference>
<evidence type="ECO:0000313" key="5">
    <source>
        <dbReference type="EMBL" id="MBU3842015.1"/>
    </source>
</evidence>
<dbReference type="AlphaFoldDB" id="A0A9E2KZ24"/>
<proteinExistence type="predicted"/>
<reference evidence="5" key="2">
    <citation type="submission" date="2021-04" db="EMBL/GenBank/DDBJ databases">
        <authorList>
            <person name="Gilroy R."/>
        </authorList>
    </citation>
    <scope>NUCLEOTIDE SEQUENCE</scope>
    <source>
        <strain evidence="5">A6-441</strain>
    </source>
</reference>
<evidence type="ECO:0000256" key="1">
    <source>
        <dbReference type="ARBA" id="ARBA00023015"/>
    </source>
</evidence>
<keyword evidence="3" id="KW-0804">Transcription</keyword>
<dbReference type="PANTHER" id="PTHR42756:SF1">
    <property type="entry name" value="TRANSCRIPTIONAL REPRESSOR OF EMRAB OPERON"/>
    <property type="match status" value="1"/>
</dbReference>
<gene>
    <name evidence="5" type="ORF">IAA47_03375</name>
</gene>
<dbReference type="GO" id="GO:0003700">
    <property type="term" value="F:DNA-binding transcription factor activity"/>
    <property type="evidence" value="ECO:0007669"/>
    <property type="project" value="InterPro"/>
</dbReference>
<keyword evidence="2" id="KW-0238">DNA-binding</keyword>
<comment type="caution">
    <text evidence="5">The sequence shown here is derived from an EMBL/GenBank/DDBJ whole genome shotgun (WGS) entry which is preliminary data.</text>
</comment>
<protein>
    <submittedName>
        <fullName evidence="5">MarR family transcriptional regulator</fullName>
    </submittedName>
</protein>
<organism evidence="5 6">
    <name type="scientific">Candidatus Fusobacterium pullicola</name>
    <dbReference type="NCBI Taxonomy" id="2838601"/>
    <lineage>
        <taxon>Bacteria</taxon>
        <taxon>Fusobacteriati</taxon>
        <taxon>Fusobacteriota</taxon>
        <taxon>Fusobacteriia</taxon>
        <taxon>Fusobacteriales</taxon>
        <taxon>Fusobacteriaceae</taxon>
        <taxon>Fusobacterium</taxon>
    </lineage>
</organism>
<dbReference type="InterPro" id="IPR000835">
    <property type="entry name" value="HTH_MarR-typ"/>
</dbReference>
<evidence type="ECO:0000313" key="6">
    <source>
        <dbReference type="Proteomes" id="UP000724657"/>
    </source>
</evidence>
<keyword evidence="1" id="KW-0805">Transcription regulation</keyword>
<dbReference type="Pfam" id="PF01047">
    <property type="entry name" value="MarR"/>
    <property type="match status" value="1"/>
</dbReference>
<name>A0A9E2KZ24_9FUSO</name>
<dbReference type="Gene3D" id="1.10.10.10">
    <property type="entry name" value="Winged helix-like DNA-binding domain superfamily/Winged helix DNA-binding domain"/>
    <property type="match status" value="1"/>
</dbReference>
<dbReference type="EMBL" id="JAHLFN010000027">
    <property type="protein sequence ID" value="MBU3842015.1"/>
    <property type="molecule type" value="Genomic_DNA"/>
</dbReference>
<evidence type="ECO:0000259" key="4">
    <source>
        <dbReference type="PROSITE" id="PS50995"/>
    </source>
</evidence>
<feature type="domain" description="HTH marR-type" evidence="4">
    <location>
        <begin position="4"/>
        <end position="92"/>
    </location>
</feature>
<dbReference type="GO" id="GO:0003677">
    <property type="term" value="F:DNA binding"/>
    <property type="evidence" value="ECO:0007669"/>
    <property type="project" value="UniProtKB-KW"/>
</dbReference>
<dbReference type="InterPro" id="IPR036390">
    <property type="entry name" value="WH_DNA-bd_sf"/>
</dbReference>
<accession>A0A9E2KZ24</accession>
<reference evidence="5" key="1">
    <citation type="journal article" date="2021" name="PeerJ">
        <title>Extensive microbial diversity within the chicken gut microbiome revealed by metagenomics and culture.</title>
        <authorList>
            <person name="Gilroy R."/>
            <person name="Ravi A."/>
            <person name="Getino M."/>
            <person name="Pursley I."/>
            <person name="Horton D.L."/>
            <person name="Alikhan N.F."/>
            <person name="Baker D."/>
            <person name="Gharbi K."/>
            <person name="Hall N."/>
            <person name="Watson M."/>
            <person name="Adriaenssens E.M."/>
            <person name="Foster-Nyarko E."/>
            <person name="Jarju S."/>
            <person name="Secka A."/>
            <person name="Antonio M."/>
            <person name="Oren A."/>
            <person name="Chaudhuri R.R."/>
            <person name="La Ragione R."/>
            <person name="Hildebrand F."/>
            <person name="Pallen M.J."/>
        </authorList>
    </citation>
    <scope>NUCLEOTIDE SEQUENCE</scope>
    <source>
        <strain evidence="5">A6-441</strain>
    </source>
</reference>